<feature type="compositionally biased region" description="Pro residues" evidence="3">
    <location>
        <begin position="104"/>
        <end position="114"/>
    </location>
</feature>
<keyword evidence="4" id="KW-1133">Transmembrane helix</keyword>
<dbReference type="InterPro" id="IPR036034">
    <property type="entry name" value="PDZ_sf"/>
</dbReference>
<dbReference type="InterPro" id="IPR001940">
    <property type="entry name" value="Peptidase_S1C"/>
</dbReference>
<feature type="compositionally biased region" description="Basic and acidic residues" evidence="3">
    <location>
        <begin position="24"/>
        <end position="36"/>
    </location>
</feature>
<comment type="caution">
    <text evidence="6">The sequence shown here is derived from an EMBL/GenBank/DDBJ whole genome shotgun (WGS) entry which is preliminary data.</text>
</comment>
<dbReference type="EMBL" id="BNJJ01000012">
    <property type="protein sequence ID" value="GHO86382.1"/>
    <property type="molecule type" value="Genomic_DNA"/>
</dbReference>
<dbReference type="InterPro" id="IPR001478">
    <property type="entry name" value="PDZ"/>
</dbReference>
<gene>
    <name evidence="6" type="ORF">KSZ_43880</name>
</gene>
<dbReference type="Pfam" id="PF13180">
    <property type="entry name" value="PDZ_2"/>
    <property type="match status" value="1"/>
</dbReference>
<evidence type="ECO:0000313" key="7">
    <source>
        <dbReference type="Proteomes" id="UP000635565"/>
    </source>
</evidence>
<sequence>MSSSDQKPDPSESSNIPQQASDASSEKPVEQTEAHKAPRSYIPRFLKDTFKGGTIGDTSSAQQPPGYAPLEAESDIYRSNVTRRQPPATGKPPSQPSNNMSTENPPPGGPPANQPSPYAEPVYRSYYPPDEPPAAGPAAGATPGNVSSNVPPPFRPGQTGGGSPYAPTTSATSPPGQYAYQAQGVAPQGFAPPGITRYQRKKPSNMMMLIALPLIALLMGALGGWLATSAATHPAGAIFTTNQSTEQVAAKFRTSVVQINVETERGPSLGSGVIIDPRGYIVTNNHVVNNGMNYQVVLYDNTKLPATVAGTDPNDDLAIVKIDPPKHMSVAKIGDSSRLLVGQPVLAIGNPLGITQTVTSGIVSALGRNVTEGRDILILNAIQTDAAINPGNSGGALVNMQGDLVGIPTLAPIDPEFKTPASGVGFAIPSNRVKFIAPQLIESGHVTQSGRADMGINAISVDPDIAYQAQLPVNHGALIVNVRPDSAAAQAGLRRGDIIVEADNHPIEDTTMLQDILINKGPRQTVTLRIYRGDQQMVLNVKLGEQQFS</sequence>
<keyword evidence="4" id="KW-0812">Transmembrane</keyword>
<keyword evidence="2" id="KW-0378">Hydrolase</keyword>
<evidence type="ECO:0000256" key="1">
    <source>
        <dbReference type="ARBA" id="ARBA00022670"/>
    </source>
</evidence>
<dbReference type="SUPFAM" id="SSF50494">
    <property type="entry name" value="Trypsin-like serine proteases"/>
    <property type="match status" value="1"/>
</dbReference>
<dbReference type="Pfam" id="PF13365">
    <property type="entry name" value="Trypsin_2"/>
    <property type="match status" value="1"/>
</dbReference>
<feature type="transmembrane region" description="Helical" evidence="4">
    <location>
        <begin position="206"/>
        <end position="227"/>
    </location>
</feature>
<feature type="compositionally biased region" description="Low complexity" evidence="3">
    <location>
        <begin position="164"/>
        <end position="175"/>
    </location>
</feature>
<dbReference type="SUPFAM" id="SSF50156">
    <property type="entry name" value="PDZ domain-like"/>
    <property type="match status" value="1"/>
</dbReference>
<feature type="domain" description="PDZ" evidence="5">
    <location>
        <begin position="443"/>
        <end position="534"/>
    </location>
</feature>
<keyword evidence="4" id="KW-0472">Membrane</keyword>
<feature type="compositionally biased region" description="Polar residues" evidence="3">
    <location>
        <begin position="11"/>
        <end position="23"/>
    </location>
</feature>
<keyword evidence="1" id="KW-0645">Protease</keyword>
<dbReference type="PRINTS" id="PR00834">
    <property type="entry name" value="PROTEASES2C"/>
</dbReference>
<accession>A0ABQ3VJJ2</accession>
<dbReference type="InterPro" id="IPR051201">
    <property type="entry name" value="Chloro_Bact_Ser_Proteases"/>
</dbReference>
<reference evidence="6 7" key="1">
    <citation type="journal article" date="2021" name="Int. J. Syst. Evol. Microbiol.">
        <title>Reticulibacter mediterranei gen. nov., sp. nov., within the new family Reticulibacteraceae fam. nov., and Ktedonospora formicarum gen. nov., sp. nov., Ktedonobacter robiniae sp. nov., Dictyobacter formicarum sp. nov. and Dictyobacter arantiisoli sp. nov., belonging to the class Ktedonobacteria.</title>
        <authorList>
            <person name="Yabe S."/>
            <person name="Zheng Y."/>
            <person name="Wang C.M."/>
            <person name="Sakai Y."/>
            <person name="Abe K."/>
            <person name="Yokota A."/>
            <person name="Donadio S."/>
            <person name="Cavaletti L."/>
            <person name="Monciardini P."/>
        </authorList>
    </citation>
    <scope>NUCLEOTIDE SEQUENCE [LARGE SCALE GENOMIC DNA]</scope>
    <source>
        <strain evidence="6 7">SOSP1-9</strain>
    </source>
</reference>
<dbReference type="SMART" id="SM00228">
    <property type="entry name" value="PDZ"/>
    <property type="match status" value="1"/>
</dbReference>
<feature type="compositionally biased region" description="Basic and acidic residues" evidence="3">
    <location>
        <begin position="1"/>
        <end position="10"/>
    </location>
</feature>
<evidence type="ECO:0000259" key="5">
    <source>
        <dbReference type="PROSITE" id="PS50106"/>
    </source>
</evidence>
<dbReference type="RefSeq" id="WP_201364023.1">
    <property type="nucleotide sequence ID" value="NZ_BNJJ01000012.1"/>
</dbReference>
<dbReference type="InterPro" id="IPR009003">
    <property type="entry name" value="Peptidase_S1_PA"/>
</dbReference>
<protein>
    <recommendedName>
        <fullName evidence="5">PDZ domain-containing protein</fullName>
    </recommendedName>
</protein>
<dbReference type="Proteomes" id="UP000635565">
    <property type="component" value="Unassembled WGS sequence"/>
</dbReference>
<evidence type="ECO:0000256" key="4">
    <source>
        <dbReference type="SAM" id="Phobius"/>
    </source>
</evidence>
<dbReference type="PANTHER" id="PTHR43343">
    <property type="entry name" value="PEPTIDASE S12"/>
    <property type="match status" value="1"/>
</dbReference>
<dbReference type="PROSITE" id="PS50106">
    <property type="entry name" value="PDZ"/>
    <property type="match status" value="1"/>
</dbReference>
<evidence type="ECO:0000256" key="3">
    <source>
        <dbReference type="SAM" id="MobiDB-lite"/>
    </source>
</evidence>
<evidence type="ECO:0000313" key="6">
    <source>
        <dbReference type="EMBL" id="GHO86382.1"/>
    </source>
</evidence>
<dbReference type="Gene3D" id="2.30.42.10">
    <property type="match status" value="1"/>
</dbReference>
<dbReference type="PANTHER" id="PTHR43343:SF3">
    <property type="entry name" value="PROTEASE DO-LIKE 8, CHLOROPLASTIC"/>
    <property type="match status" value="1"/>
</dbReference>
<feature type="region of interest" description="Disordered" evidence="3">
    <location>
        <begin position="1"/>
        <end position="179"/>
    </location>
</feature>
<proteinExistence type="predicted"/>
<evidence type="ECO:0000256" key="2">
    <source>
        <dbReference type="ARBA" id="ARBA00022801"/>
    </source>
</evidence>
<dbReference type="Gene3D" id="2.40.10.120">
    <property type="match status" value="1"/>
</dbReference>
<name>A0ABQ3VJJ2_9CHLR</name>
<keyword evidence="7" id="KW-1185">Reference proteome</keyword>
<organism evidence="6 7">
    <name type="scientific">Dictyobacter formicarum</name>
    <dbReference type="NCBI Taxonomy" id="2778368"/>
    <lineage>
        <taxon>Bacteria</taxon>
        <taxon>Bacillati</taxon>
        <taxon>Chloroflexota</taxon>
        <taxon>Ktedonobacteria</taxon>
        <taxon>Ktedonobacterales</taxon>
        <taxon>Dictyobacteraceae</taxon>
        <taxon>Dictyobacter</taxon>
    </lineage>
</organism>